<dbReference type="KEGG" id="swo:Swol_1517"/>
<dbReference type="HOGENOM" id="CLU_2371765_0_0_9"/>
<dbReference type="Proteomes" id="UP000001968">
    <property type="component" value="Chromosome"/>
</dbReference>
<evidence type="ECO:0000313" key="1">
    <source>
        <dbReference type="EMBL" id="ABI68820.1"/>
    </source>
</evidence>
<sequence length="95" mass="10754">MPTSRIQALLTLQAFLLTAPKRLRKARLPVPSNPGSLQRLPFSTPLFHCPFMKFIMDEVKYVPRNRNSERSEHQWCPQGASLSGRVSINKTGGTF</sequence>
<evidence type="ECO:0000313" key="2">
    <source>
        <dbReference type="Proteomes" id="UP000001968"/>
    </source>
</evidence>
<keyword evidence="2" id="KW-1185">Reference proteome</keyword>
<gene>
    <name evidence="1" type="ordered locus">Swol_1517</name>
</gene>
<dbReference type="AlphaFoldDB" id="Q0AWT4"/>
<accession>Q0AWT4</accession>
<protein>
    <submittedName>
        <fullName evidence="1">Uncharacterized protein</fullName>
    </submittedName>
</protein>
<dbReference type="EMBL" id="CP000448">
    <property type="protein sequence ID" value="ABI68820.1"/>
    <property type="molecule type" value="Genomic_DNA"/>
</dbReference>
<reference evidence="2" key="1">
    <citation type="journal article" date="2010" name="Environ. Microbiol.">
        <title>The genome of Syntrophomonas wolfei: new insights into syntrophic metabolism and biohydrogen production.</title>
        <authorList>
            <person name="Sieber J.R."/>
            <person name="Sims D.R."/>
            <person name="Han C."/>
            <person name="Kim E."/>
            <person name="Lykidis A."/>
            <person name="Lapidus A.L."/>
            <person name="McDonnald E."/>
            <person name="Rohlin L."/>
            <person name="Culley D.E."/>
            <person name="Gunsalus R."/>
            <person name="McInerney M.J."/>
        </authorList>
    </citation>
    <scope>NUCLEOTIDE SEQUENCE [LARGE SCALE GENOMIC DNA]</scope>
    <source>
        <strain evidence="2">DSM 2245B / Goettingen</strain>
    </source>
</reference>
<organism evidence="1 2">
    <name type="scientific">Syntrophomonas wolfei subsp. wolfei (strain DSM 2245B / Goettingen)</name>
    <dbReference type="NCBI Taxonomy" id="335541"/>
    <lineage>
        <taxon>Bacteria</taxon>
        <taxon>Bacillati</taxon>
        <taxon>Bacillota</taxon>
        <taxon>Clostridia</taxon>
        <taxon>Eubacteriales</taxon>
        <taxon>Syntrophomonadaceae</taxon>
        <taxon>Syntrophomonas</taxon>
    </lineage>
</organism>
<name>Q0AWT4_SYNWW</name>
<proteinExistence type="predicted"/>
<dbReference type="STRING" id="335541.Swol_1517"/>